<feature type="transmembrane region" description="Helical" evidence="8">
    <location>
        <begin position="161"/>
        <end position="181"/>
    </location>
</feature>
<name>A0A9N9MZG1_9CUCU</name>
<feature type="transmembrane region" description="Helical" evidence="8">
    <location>
        <begin position="347"/>
        <end position="370"/>
    </location>
</feature>
<evidence type="ECO:0000313" key="11">
    <source>
        <dbReference type="EMBL" id="CAG9770725.1"/>
    </source>
</evidence>
<keyword evidence="12" id="KW-1185">Reference proteome</keyword>
<keyword evidence="4 8" id="KW-0256">Endoplasmic reticulum</keyword>
<sequence length="640" mass="72474">MTGIIPVRYTRNLFLRAFCTVYLSAFISLYFQAPGLYGDNGVLPARSVLENSKHKNLSAKIHYQPTLLWLASYLGLSTSAAVDVLSLLGVFLAFTGIVSQKFCIVPVFTALWSLFFSLYQIGQVFVSNSYDELLLEAGFLAIFIAPFLPSRRKNKTPTLDLIGFWLVRWLLFRILFTAALGKLLGGCPKWWTLTALNHHFETMPLPNPLSWYAHHLPTWFLRLTTVYTNVCELVVPFLFFLPIRTARITAFHLQLFLQTCIVATGNFDHANILIVTLLLSLLDDQFFYGKKKPNSKLDILDKTLNVGIWIGVAFGVTKLYGLKYTDGILDAQISFTKIQFSNFVEEYLPFVIVGILITLGITVLLCISHIMSDENYSGNKVLGLIGATFYTIIALTIFFSSSTAILSLHPKTNSTVIPVLRTSYNRLHKARIVNQYNLFPKIQGVEGRPEIILEGADNLEGPWKEYNFLYKPGNVNHSLPFVAPYSPRLDWQLYWAAQTTYDKQPWILSLAHRLLTGQPEVLNLLDRSHSPFANKPPKFIRGVLYKYKFTTWSHRSQPAWWIREKVGEYFPAYTKDSPALEDFLKARNLLPSSKGQELNPIWKQGLDIVRVAASKLEATLLFWSVFTGALAIVASSSSFS</sequence>
<feature type="domain" description="Lipase maturation factor 1/2 C-terminal" evidence="10">
    <location>
        <begin position="432"/>
        <end position="571"/>
    </location>
</feature>
<feature type="transmembrane region" description="Helical" evidence="8">
    <location>
        <begin position="133"/>
        <end position="149"/>
    </location>
</feature>
<evidence type="ECO:0000256" key="3">
    <source>
        <dbReference type="ARBA" id="ARBA00022692"/>
    </source>
</evidence>
<feature type="transmembrane region" description="Helical" evidence="8">
    <location>
        <begin position="219"/>
        <end position="243"/>
    </location>
</feature>
<evidence type="ECO:0000256" key="4">
    <source>
        <dbReference type="ARBA" id="ARBA00022824"/>
    </source>
</evidence>
<keyword evidence="5 8" id="KW-1133">Transmembrane helix</keyword>
<dbReference type="GO" id="GO:0051604">
    <property type="term" value="P:protein maturation"/>
    <property type="evidence" value="ECO:0007669"/>
    <property type="project" value="InterPro"/>
</dbReference>
<evidence type="ECO:0000259" key="10">
    <source>
        <dbReference type="Pfam" id="PF25179"/>
    </source>
</evidence>
<feature type="transmembrane region" description="Helical" evidence="8">
    <location>
        <begin position="67"/>
        <end position="95"/>
    </location>
</feature>
<protein>
    <recommendedName>
        <fullName evidence="8">Lipase maturation factor</fullName>
    </recommendedName>
</protein>
<comment type="function">
    <text evidence="8">Involved in the maturation of specific proteins in the endoplasmic reticulum.</text>
</comment>
<evidence type="ECO:0000256" key="5">
    <source>
        <dbReference type="ARBA" id="ARBA00022989"/>
    </source>
</evidence>
<keyword evidence="6 8" id="KW-0472">Membrane</keyword>
<comment type="similarity">
    <text evidence="2 8">Belongs to the lipase maturation factor family.</text>
</comment>
<feature type="domain" description="Lipase maturation factor 1/2 N-terminal" evidence="9">
    <location>
        <begin position="128"/>
        <end position="288"/>
    </location>
</feature>
<feature type="transmembrane region" description="Helical" evidence="8">
    <location>
        <begin position="102"/>
        <end position="121"/>
    </location>
</feature>
<dbReference type="EMBL" id="OU892282">
    <property type="protein sequence ID" value="CAG9770725.1"/>
    <property type="molecule type" value="Genomic_DNA"/>
</dbReference>
<reference evidence="11" key="1">
    <citation type="submission" date="2022-01" db="EMBL/GenBank/DDBJ databases">
        <authorList>
            <person name="King R."/>
        </authorList>
    </citation>
    <scope>NUCLEOTIDE SEQUENCE</scope>
</reference>
<dbReference type="PANTHER" id="PTHR14463:SF5">
    <property type="entry name" value="LIPASE MATURATION FACTOR 2"/>
    <property type="match status" value="1"/>
</dbReference>
<evidence type="ECO:0000256" key="1">
    <source>
        <dbReference type="ARBA" id="ARBA00004477"/>
    </source>
</evidence>
<dbReference type="PANTHER" id="PTHR14463">
    <property type="entry name" value="LIPASE MATURATION FACTOR"/>
    <property type="match status" value="1"/>
</dbReference>
<comment type="subcellular location">
    <subcellularLocation>
        <location evidence="1 8">Endoplasmic reticulum membrane</location>
        <topology evidence="1 8">Multi-pass membrane protein</topology>
    </subcellularLocation>
</comment>
<dbReference type="InterPro" id="IPR057434">
    <property type="entry name" value="LMF1/2_N"/>
</dbReference>
<dbReference type="AlphaFoldDB" id="A0A9N9MZG1"/>
<feature type="transmembrane region" description="Helical" evidence="8">
    <location>
        <begin position="382"/>
        <end position="406"/>
    </location>
</feature>
<evidence type="ECO:0000256" key="6">
    <source>
        <dbReference type="ARBA" id="ARBA00023136"/>
    </source>
</evidence>
<dbReference type="Proteomes" id="UP001152799">
    <property type="component" value="Chromosome 6"/>
</dbReference>
<dbReference type="Pfam" id="PF25179">
    <property type="entry name" value="LMF1_C"/>
    <property type="match status" value="1"/>
</dbReference>
<evidence type="ECO:0000313" key="12">
    <source>
        <dbReference type="Proteomes" id="UP001152799"/>
    </source>
</evidence>
<feature type="transmembrane region" description="Helical" evidence="8">
    <location>
        <begin position="255"/>
        <end position="282"/>
    </location>
</feature>
<dbReference type="GO" id="GO:0005789">
    <property type="term" value="C:endoplasmic reticulum membrane"/>
    <property type="evidence" value="ECO:0007669"/>
    <property type="project" value="UniProtKB-SubCell"/>
</dbReference>
<keyword evidence="3 8" id="KW-0812">Transmembrane</keyword>
<evidence type="ECO:0000256" key="7">
    <source>
        <dbReference type="ARBA" id="ARBA00023180"/>
    </source>
</evidence>
<feature type="transmembrane region" description="Helical" evidence="8">
    <location>
        <begin position="620"/>
        <end position="639"/>
    </location>
</feature>
<feature type="transmembrane region" description="Helical" evidence="8">
    <location>
        <begin position="302"/>
        <end position="320"/>
    </location>
</feature>
<evidence type="ECO:0000256" key="8">
    <source>
        <dbReference type="RuleBase" id="RU361229"/>
    </source>
</evidence>
<dbReference type="InterPro" id="IPR009613">
    <property type="entry name" value="LMF"/>
</dbReference>
<feature type="transmembrane region" description="Helical" evidence="8">
    <location>
        <begin position="12"/>
        <end position="31"/>
    </location>
</feature>
<gene>
    <name evidence="11" type="ORF">CEUTPL_LOCUS11173</name>
</gene>
<dbReference type="Pfam" id="PF06762">
    <property type="entry name" value="LMF1"/>
    <property type="match status" value="1"/>
</dbReference>
<evidence type="ECO:0000259" key="9">
    <source>
        <dbReference type="Pfam" id="PF06762"/>
    </source>
</evidence>
<dbReference type="InterPro" id="IPR057433">
    <property type="entry name" value="LMF1/2_C"/>
</dbReference>
<dbReference type="OrthoDB" id="434126at2759"/>
<proteinExistence type="inferred from homology"/>
<evidence type="ECO:0000256" key="2">
    <source>
        <dbReference type="ARBA" id="ARBA00005512"/>
    </source>
</evidence>
<organism evidence="11 12">
    <name type="scientific">Ceutorhynchus assimilis</name>
    <name type="common">cabbage seed weevil</name>
    <dbReference type="NCBI Taxonomy" id="467358"/>
    <lineage>
        <taxon>Eukaryota</taxon>
        <taxon>Metazoa</taxon>
        <taxon>Ecdysozoa</taxon>
        <taxon>Arthropoda</taxon>
        <taxon>Hexapoda</taxon>
        <taxon>Insecta</taxon>
        <taxon>Pterygota</taxon>
        <taxon>Neoptera</taxon>
        <taxon>Endopterygota</taxon>
        <taxon>Coleoptera</taxon>
        <taxon>Polyphaga</taxon>
        <taxon>Cucujiformia</taxon>
        <taxon>Curculionidae</taxon>
        <taxon>Ceutorhynchinae</taxon>
        <taxon>Ceutorhynchus</taxon>
    </lineage>
</organism>
<keyword evidence="7" id="KW-0325">Glycoprotein</keyword>
<accession>A0A9N9MZG1</accession>